<sequence>MGISLLRAADHRRMPWKNGGGETVEIAVFPPDAGFSDFDWRVSMAKVAGDGPFSIFPDIDRTLCVLDGNGIALSIDQQDALHLDATSEPLLFPADVPVSARLVNGPITDLNIMTRRSHFTHTVRRLHIERETTLSVTGMPAMIFCHIGTMRVNGDGLAAQLGCLDCLLLINVAEKPLRFSGVGTVFIIEIRPER</sequence>
<dbReference type="AlphaFoldDB" id="A0A916WKL1"/>
<dbReference type="InterPro" id="IPR014710">
    <property type="entry name" value="RmlC-like_jellyroll"/>
</dbReference>
<dbReference type="InterPro" id="IPR011051">
    <property type="entry name" value="RmlC_Cupin_sf"/>
</dbReference>
<organism evidence="1 2">
    <name type="scientific">Brucella endophytica</name>
    <dbReference type="NCBI Taxonomy" id="1963359"/>
    <lineage>
        <taxon>Bacteria</taxon>
        <taxon>Pseudomonadati</taxon>
        <taxon>Pseudomonadota</taxon>
        <taxon>Alphaproteobacteria</taxon>
        <taxon>Hyphomicrobiales</taxon>
        <taxon>Brucellaceae</taxon>
        <taxon>Brucella/Ochrobactrum group</taxon>
        <taxon>Brucella</taxon>
    </lineage>
</organism>
<dbReference type="Pfam" id="PF05962">
    <property type="entry name" value="HutD"/>
    <property type="match status" value="1"/>
</dbReference>
<name>A0A916WKL1_9HYPH</name>
<dbReference type="EMBL" id="BMHH01000021">
    <property type="protein sequence ID" value="GGB06733.1"/>
    <property type="molecule type" value="Genomic_DNA"/>
</dbReference>
<gene>
    <name evidence="1" type="ORF">GCM10011491_38560</name>
</gene>
<dbReference type="PANTHER" id="PTHR37943">
    <property type="entry name" value="PROTEIN VES"/>
    <property type="match status" value="1"/>
</dbReference>
<dbReference type="SUPFAM" id="SSF51182">
    <property type="entry name" value="RmlC-like cupins"/>
    <property type="match status" value="1"/>
</dbReference>
<reference evidence="1" key="1">
    <citation type="journal article" date="2014" name="Int. J. Syst. Evol. Microbiol.">
        <title>Complete genome sequence of Corynebacterium casei LMG S-19264T (=DSM 44701T), isolated from a smear-ripened cheese.</title>
        <authorList>
            <consortium name="US DOE Joint Genome Institute (JGI-PGF)"/>
            <person name="Walter F."/>
            <person name="Albersmeier A."/>
            <person name="Kalinowski J."/>
            <person name="Ruckert C."/>
        </authorList>
    </citation>
    <scope>NUCLEOTIDE SEQUENCE</scope>
    <source>
        <strain evidence="1">CGMCC 1.15082</strain>
    </source>
</reference>
<protein>
    <submittedName>
        <fullName evidence="1">HutD-family protein</fullName>
    </submittedName>
</protein>
<dbReference type="Gene3D" id="2.60.120.10">
    <property type="entry name" value="Jelly Rolls"/>
    <property type="match status" value="1"/>
</dbReference>
<accession>A0A916WKL1</accession>
<proteinExistence type="predicted"/>
<comment type="caution">
    <text evidence="1">The sequence shown here is derived from an EMBL/GenBank/DDBJ whole genome shotgun (WGS) entry which is preliminary data.</text>
</comment>
<dbReference type="InterPro" id="IPR010282">
    <property type="entry name" value="Uncharacterised_HutD/Ves"/>
</dbReference>
<reference evidence="1" key="2">
    <citation type="submission" date="2020-09" db="EMBL/GenBank/DDBJ databases">
        <authorList>
            <person name="Sun Q."/>
            <person name="Zhou Y."/>
        </authorList>
    </citation>
    <scope>NUCLEOTIDE SEQUENCE</scope>
    <source>
        <strain evidence="1">CGMCC 1.15082</strain>
    </source>
</reference>
<keyword evidence="2" id="KW-1185">Reference proteome</keyword>
<dbReference type="CDD" id="cd20293">
    <property type="entry name" value="cupin_HutD_N"/>
    <property type="match status" value="1"/>
</dbReference>
<evidence type="ECO:0000313" key="1">
    <source>
        <dbReference type="EMBL" id="GGB06733.1"/>
    </source>
</evidence>
<dbReference type="PANTHER" id="PTHR37943:SF1">
    <property type="entry name" value="PROTEIN VES"/>
    <property type="match status" value="1"/>
</dbReference>
<dbReference type="RefSeq" id="WP_373288697.1">
    <property type="nucleotide sequence ID" value="NZ_BMHH01000021.1"/>
</dbReference>
<evidence type="ECO:0000313" key="2">
    <source>
        <dbReference type="Proteomes" id="UP000646478"/>
    </source>
</evidence>
<dbReference type="Proteomes" id="UP000646478">
    <property type="component" value="Unassembled WGS sequence"/>
</dbReference>